<comment type="caution">
    <text evidence="2">The sequence shown here is derived from an EMBL/GenBank/DDBJ whole genome shotgun (WGS) entry which is preliminary data.</text>
</comment>
<dbReference type="Gene3D" id="2.60.40.10">
    <property type="entry name" value="Immunoglobulins"/>
    <property type="match status" value="1"/>
</dbReference>
<sequence length="193" mass="20767">MDTVVFDAAYPVEVTYEVSTNAESWNAVSDSDWLTVKKDDGMFILTAVPNVLSEDSREAIVTLTVNDSICKNVTVTQNTLKIYVGGNEVNPATGGTLGKYWHNGEGVTVGDMSALSAVYLSRDGSLHLAGGASFGGAYWSEKTGLFNVLTHTFPEESTAGIYDIEIDESTGDVYLACSEGWPVTTEEGYTQTY</sequence>
<reference evidence="2" key="1">
    <citation type="journal article" date="2021" name="PeerJ">
        <title>Extensive microbial diversity within the chicken gut microbiome revealed by metagenomics and culture.</title>
        <authorList>
            <person name="Gilroy R."/>
            <person name="Ravi A."/>
            <person name="Getino M."/>
            <person name="Pursley I."/>
            <person name="Horton D.L."/>
            <person name="Alikhan N.F."/>
            <person name="Baker D."/>
            <person name="Gharbi K."/>
            <person name="Hall N."/>
            <person name="Watson M."/>
            <person name="Adriaenssens E.M."/>
            <person name="Foster-Nyarko E."/>
            <person name="Jarju S."/>
            <person name="Secka A."/>
            <person name="Antonio M."/>
            <person name="Oren A."/>
            <person name="Chaudhuri R.R."/>
            <person name="La Ragione R."/>
            <person name="Hildebrand F."/>
            <person name="Pallen M.J."/>
        </authorList>
    </citation>
    <scope>NUCLEOTIDE SEQUENCE</scope>
    <source>
        <strain evidence="2">Gambia16-930</strain>
    </source>
</reference>
<dbReference type="InterPro" id="IPR024361">
    <property type="entry name" value="BACON"/>
</dbReference>
<gene>
    <name evidence="2" type="ORF">IAC47_05785</name>
</gene>
<proteinExistence type="predicted"/>
<dbReference type="AlphaFoldDB" id="A0A9D1RH42"/>
<feature type="non-terminal residue" evidence="2">
    <location>
        <position position="193"/>
    </location>
</feature>
<name>A0A9D1RH42_9BACT</name>
<dbReference type="Pfam" id="PF19190">
    <property type="entry name" value="BACON_2"/>
    <property type="match status" value="1"/>
</dbReference>
<organism evidence="2 3">
    <name type="scientific">Candidatus Onthomorpha intestinigallinarum</name>
    <dbReference type="NCBI Taxonomy" id="2840880"/>
    <lineage>
        <taxon>Bacteria</taxon>
        <taxon>Pseudomonadati</taxon>
        <taxon>Bacteroidota</taxon>
        <taxon>Bacteroidia</taxon>
        <taxon>Bacteroidales</taxon>
        <taxon>Candidatus Onthomorpha</taxon>
    </lineage>
</organism>
<accession>A0A9D1RH42</accession>
<dbReference type="Proteomes" id="UP000824267">
    <property type="component" value="Unassembled WGS sequence"/>
</dbReference>
<feature type="domain" description="BACON" evidence="1">
    <location>
        <begin position="17"/>
        <end position="78"/>
    </location>
</feature>
<dbReference type="InterPro" id="IPR013783">
    <property type="entry name" value="Ig-like_fold"/>
</dbReference>
<evidence type="ECO:0000313" key="2">
    <source>
        <dbReference type="EMBL" id="HIW87769.1"/>
    </source>
</evidence>
<protein>
    <recommendedName>
        <fullName evidence="1">BACON domain-containing protein</fullName>
    </recommendedName>
</protein>
<evidence type="ECO:0000313" key="3">
    <source>
        <dbReference type="Proteomes" id="UP000824267"/>
    </source>
</evidence>
<evidence type="ECO:0000259" key="1">
    <source>
        <dbReference type="Pfam" id="PF19190"/>
    </source>
</evidence>
<reference evidence="2" key="2">
    <citation type="submission" date="2021-04" db="EMBL/GenBank/DDBJ databases">
        <authorList>
            <person name="Gilroy R."/>
        </authorList>
    </citation>
    <scope>NUCLEOTIDE SEQUENCE</scope>
    <source>
        <strain evidence="2">Gambia16-930</strain>
    </source>
</reference>
<dbReference type="EMBL" id="DXGG01000182">
    <property type="protein sequence ID" value="HIW87769.1"/>
    <property type="molecule type" value="Genomic_DNA"/>
</dbReference>